<evidence type="ECO:0000313" key="2">
    <source>
        <dbReference type="Proteomes" id="UP000053660"/>
    </source>
</evidence>
<name>A0A0B1TT58_OESDE</name>
<dbReference type="OrthoDB" id="10449176at2759"/>
<proteinExistence type="predicted"/>
<sequence>MMQEDSCTYRFHPPIEFKDPNAFRFRIADDGEREFRGAKNQKNYTVIFDYALERLNEYKVTLFAEDDHFCHTDDIATFFNTSADEPAPLSEEVANVLEVQPTRQLNLSSILGGCCKNFVS</sequence>
<keyword evidence="2" id="KW-1185">Reference proteome</keyword>
<reference evidence="1 2" key="1">
    <citation type="submission" date="2014-03" db="EMBL/GenBank/DDBJ databases">
        <title>Draft genome of the hookworm Oesophagostomum dentatum.</title>
        <authorList>
            <person name="Mitreva M."/>
        </authorList>
    </citation>
    <scope>NUCLEOTIDE SEQUENCE [LARGE SCALE GENOMIC DNA]</scope>
    <source>
        <strain evidence="1 2">OD-Hann</strain>
    </source>
</reference>
<dbReference type="EMBL" id="KN549227">
    <property type="protein sequence ID" value="KHJ99316.1"/>
    <property type="molecule type" value="Genomic_DNA"/>
</dbReference>
<dbReference type="Proteomes" id="UP000053660">
    <property type="component" value="Unassembled WGS sequence"/>
</dbReference>
<evidence type="ECO:0000313" key="1">
    <source>
        <dbReference type="EMBL" id="KHJ99316.1"/>
    </source>
</evidence>
<dbReference type="AlphaFoldDB" id="A0A0B1TT58"/>
<accession>A0A0B1TT58</accession>
<gene>
    <name evidence="1" type="ORF">OESDEN_00696</name>
</gene>
<protein>
    <submittedName>
        <fullName evidence="1">Uncharacterized protein</fullName>
    </submittedName>
</protein>
<organism evidence="1 2">
    <name type="scientific">Oesophagostomum dentatum</name>
    <name type="common">Nodular worm</name>
    <dbReference type="NCBI Taxonomy" id="61180"/>
    <lineage>
        <taxon>Eukaryota</taxon>
        <taxon>Metazoa</taxon>
        <taxon>Ecdysozoa</taxon>
        <taxon>Nematoda</taxon>
        <taxon>Chromadorea</taxon>
        <taxon>Rhabditida</taxon>
        <taxon>Rhabditina</taxon>
        <taxon>Rhabditomorpha</taxon>
        <taxon>Strongyloidea</taxon>
        <taxon>Strongylidae</taxon>
        <taxon>Oesophagostomum</taxon>
    </lineage>
</organism>